<dbReference type="GO" id="GO:0008270">
    <property type="term" value="F:zinc ion binding"/>
    <property type="evidence" value="ECO:0007669"/>
    <property type="project" value="InterPro"/>
</dbReference>
<dbReference type="CDD" id="cd08267">
    <property type="entry name" value="MDR1"/>
    <property type="match status" value="1"/>
</dbReference>
<name>A0A919GYG0_9ACTN</name>
<evidence type="ECO:0000259" key="1">
    <source>
        <dbReference type="SMART" id="SM00829"/>
    </source>
</evidence>
<dbReference type="RefSeq" id="WP_031141962.1">
    <property type="nucleotide sequence ID" value="NZ_BNEE01000004.1"/>
</dbReference>
<dbReference type="AlphaFoldDB" id="A0A919GYG0"/>
<dbReference type="InterPro" id="IPR002364">
    <property type="entry name" value="Quin_OxRdtase/zeta-crystal_CS"/>
</dbReference>
<keyword evidence="3" id="KW-1185">Reference proteome</keyword>
<dbReference type="InterPro" id="IPR020843">
    <property type="entry name" value="ER"/>
</dbReference>
<feature type="domain" description="Enoyl reductase (ER)" evidence="1">
    <location>
        <begin position="10"/>
        <end position="320"/>
    </location>
</feature>
<dbReference type="GO" id="GO:0016491">
    <property type="term" value="F:oxidoreductase activity"/>
    <property type="evidence" value="ECO:0007669"/>
    <property type="project" value="InterPro"/>
</dbReference>
<dbReference type="PANTHER" id="PTHR44013:SF1">
    <property type="entry name" value="ZINC-TYPE ALCOHOL DEHYDROGENASE-LIKE PROTEIN C16A3.02C"/>
    <property type="match status" value="1"/>
</dbReference>
<gene>
    <name evidence="2" type="ORF">Sxan_13730</name>
</gene>
<dbReference type="InterPro" id="IPR052733">
    <property type="entry name" value="Chloroplast_QOR"/>
</dbReference>
<sequence length="327" mass="34449">MKAVVHDVYGPPEVMRPAEVEQPLPGKGEVLVRVHAAGVDRGVWHLLEGRPYLVRAGFGLRAPRTRVRGLDLAGRVVAVGPQAGRFRVGDEVYGTGSGSFAEYACAKEDQLAPKPRNLDFEQAAAVPVSACTALKALRDTGGVTAGQSVLVIGASGGVGSYAVQLAKAFGARVTGVCRGSKAELVRSLGADEVIDYTRVDPTDGSRRYDLVLDIAGNRSLTALRRALTPRGTLVIVGGEGGGPWIGGNDRQLRALLLSPFVGHRLRGLLAVARREELDQLTELIEAGSVTPAVGRSYPLDGVPAAVRDLMDGNAAGKLVIRVREEPN</sequence>
<evidence type="ECO:0000313" key="3">
    <source>
        <dbReference type="Proteomes" id="UP000600026"/>
    </source>
</evidence>
<dbReference type="InterPro" id="IPR013154">
    <property type="entry name" value="ADH-like_N"/>
</dbReference>
<dbReference type="OrthoDB" id="3727682at2"/>
<dbReference type="SUPFAM" id="SSF50129">
    <property type="entry name" value="GroES-like"/>
    <property type="match status" value="1"/>
</dbReference>
<reference evidence="2" key="1">
    <citation type="submission" date="2020-09" db="EMBL/GenBank/DDBJ databases">
        <title>Whole genome shotgun sequence of Streptomyces xanthophaeus NBRC 12829.</title>
        <authorList>
            <person name="Komaki H."/>
            <person name="Tamura T."/>
        </authorList>
    </citation>
    <scope>NUCLEOTIDE SEQUENCE</scope>
    <source>
        <strain evidence="2">NBRC 12829</strain>
    </source>
</reference>
<organism evidence="2 3">
    <name type="scientific">Streptomyces xanthophaeus</name>
    <dbReference type="NCBI Taxonomy" id="67385"/>
    <lineage>
        <taxon>Bacteria</taxon>
        <taxon>Bacillati</taxon>
        <taxon>Actinomycetota</taxon>
        <taxon>Actinomycetes</taxon>
        <taxon>Kitasatosporales</taxon>
        <taxon>Streptomycetaceae</taxon>
        <taxon>Streptomyces</taxon>
    </lineage>
</organism>
<dbReference type="InterPro" id="IPR036291">
    <property type="entry name" value="NAD(P)-bd_dom_sf"/>
</dbReference>
<dbReference type="Pfam" id="PF13602">
    <property type="entry name" value="ADH_zinc_N_2"/>
    <property type="match status" value="1"/>
</dbReference>
<dbReference type="SMART" id="SM00829">
    <property type="entry name" value="PKS_ER"/>
    <property type="match status" value="1"/>
</dbReference>
<evidence type="ECO:0000313" key="2">
    <source>
        <dbReference type="EMBL" id="GHI84009.1"/>
    </source>
</evidence>
<dbReference type="Pfam" id="PF08240">
    <property type="entry name" value="ADH_N"/>
    <property type="match status" value="1"/>
</dbReference>
<proteinExistence type="predicted"/>
<dbReference type="Gene3D" id="3.40.50.720">
    <property type="entry name" value="NAD(P)-binding Rossmann-like Domain"/>
    <property type="match status" value="1"/>
</dbReference>
<protein>
    <submittedName>
        <fullName evidence="2">NADPH:quinone reductase</fullName>
    </submittedName>
</protein>
<dbReference type="PANTHER" id="PTHR44013">
    <property type="entry name" value="ZINC-TYPE ALCOHOL DEHYDROGENASE-LIKE PROTEIN C16A3.02C"/>
    <property type="match status" value="1"/>
</dbReference>
<dbReference type="InterPro" id="IPR011032">
    <property type="entry name" value="GroES-like_sf"/>
</dbReference>
<dbReference type="Proteomes" id="UP000600026">
    <property type="component" value="Unassembled WGS sequence"/>
</dbReference>
<dbReference type="Gene3D" id="3.90.180.10">
    <property type="entry name" value="Medium-chain alcohol dehydrogenases, catalytic domain"/>
    <property type="match status" value="1"/>
</dbReference>
<comment type="caution">
    <text evidence="2">The sequence shown here is derived from an EMBL/GenBank/DDBJ whole genome shotgun (WGS) entry which is preliminary data.</text>
</comment>
<dbReference type="EMBL" id="BNEE01000004">
    <property type="protein sequence ID" value="GHI84009.1"/>
    <property type="molecule type" value="Genomic_DNA"/>
</dbReference>
<dbReference type="PROSITE" id="PS01162">
    <property type="entry name" value="QOR_ZETA_CRYSTAL"/>
    <property type="match status" value="1"/>
</dbReference>
<accession>A0A919GYG0</accession>
<dbReference type="SUPFAM" id="SSF51735">
    <property type="entry name" value="NAD(P)-binding Rossmann-fold domains"/>
    <property type="match status" value="1"/>
</dbReference>